<evidence type="ECO:0000313" key="2">
    <source>
        <dbReference type="EMBL" id="RDU23788.1"/>
    </source>
</evidence>
<organism evidence="2 3">
    <name type="scientific">Anaerosacchariphilus polymeriproducens</name>
    <dbReference type="NCBI Taxonomy" id="1812858"/>
    <lineage>
        <taxon>Bacteria</taxon>
        <taxon>Bacillati</taxon>
        <taxon>Bacillota</taxon>
        <taxon>Clostridia</taxon>
        <taxon>Lachnospirales</taxon>
        <taxon>Lachnospiraceae</taxon>
        <taxon>Anaerosacchariphilus</taxon>
    </lineage>
</organism>
<comment type="caution">
    <text evidence="2">The sequence shown here is derived from an EMBL/GenBank/DDBJ whole genome shotgun (WGS) entry which is preliminary data.</text>
</comment>
<feature type="transmembrane region" description="Helical" evidence="1">
    <location>
        <begin position="58"/>
        <end position="79"/>
    </location>
</feature>
<dbReference type="EMBL" id="QRCT01000019">
    <property type="protein sequence ID" value="RDU23788.1"/>
    <property type="molecule type" value="Genomic_DNA"/>
</dbReference>
<proteinExistence type="predicted"/>
<dbReference type="Proteomes" id="UP000255036">
    <property type="component" value="Unassembled WGS sequence"/>
</dbReference>
<keyword evidence="3" id="KW-1185">Reference proteome</keyword>
<evidence type="ECO:0000313" key="3">
    <source>
        <dbReference type="Proteomes" id="UP000255036"/>
    </source>
</evidence>
<protein>
    <submittedName>
        <fullName evidence="2">Uncharacterized protein</fullName>
    </submittedName>
</protein>
<reference evidence="2 3" key="1">
    <citation type="submission" date="2018-07" db="EMBL/GenBank/DDBJ databases">
        <title>Anaerosacharophilus polymeroproducens gen. nov. sp. nov., an anaerobic bacterium isolated from salt field.</title>
        <authorList>
            <person name="Kim W."/>
            <person name="Yang S.-H."/>
            <person name="Oh J."/>
            <person name="Lee J.-H."/>
            <person name="Kwon K.K."/>
        </authorList>
    </citation>
    <scope>NUCLEOTIDE SEQUENCE [LARGE SCALE GENOMIC DNA]</scope>
    <source>
        <strain evidence="2 3">MCWD5</strain>
    </source>
</reference>
<sequence>MLIMDKKRMLTCFLVIVILFLPIFSHGFIIKHLNHHCTGEKCPICAAIKRAEALINEIGSAIPTVLLLIVFFCFSAVCLPIKNQIFLLRTPVKLKVRMDD</sequence>
<name>A0A371AW37_9FIRM</name>
<keyword evidence="1" id="KW-1133">Transmembrane helix</keyword>
<dbReference type="AlphaFoldDB" id="A0A371AW37"/>
<gene>
    <name evidence="2" type="ORF">DWV06_07990</name>
</gene>
<accession>A0A371AW37</accession>
<dbReference type="RefSeq" id="WP_115481657.1">
    <property type="nucleotide sequence ID" value="NZ_QRCT01000019.1"/>
</dbReference>
<evidence type="ECO:0000256" key="1">
    <source>
        <dbReference type="SAM" id="Phobius"/>
    </source>
</evidence>
<dbReference type="OrthoDB" id="1863318at2"/>
<keyword evidence="1" id="KW-0472">Membrane</keyword>
<keyword evidence="1" id="KW-0812">Transmembrane</keyword>